<evidence type="ECO:0000256" key="3">
    <source>
        <dbReference type="ARBA" id="ARBA00022603"/>
    </source>
</evidence>
<accession>A0A0J8VDX9</accession>
<dbReference type="InterPro" id="IPR002052">
    <property type="entry name" value="DNA_methylase_N6_adenine_CS"/>
</dbReference>
<dbReference type="EC" id="2.1.1.174" evidence="6"/>
<dbReference type="STRING" id="680026.AB733_07300"/>
<keyword evidence="10" id="KW-1185">Reference proteome</keyword>
<evidence type="ECO:0000259" key="8">
    <source>
        <dbReference type="Pfam" id="PF26049"/>
    </source>
</evidence>
<dbReference type="EMBL" id="PYLZ01000006">
    <property type="protein sequence ID" value="PSW24052.1"/>
    <property type="molecule type" value="Genomic_DNA"/>
</dbReference>
<evidence type="ECO:0000256" key="5">
    <source>
        <dbReference type="ARBA" id="ARBA00022691"/>
    </source>
</evidence>
<evidence type="ECO:0000313" key="9">
    <source>
        <dbReference type="EMBL" id="PSW24052.1"/>
    </source>
</evidence>
<dbReference type="InterPro" id="IPR007848">
    <property type="entry name" value="Small_mtfrase_dom"/>
</dbReference>
<dbReference type="InterPro" id="IPR046977">
    <property type="entry name" value="RsmC/RlmG"/>
</dbReference>
<dbReference type="InterPro" id="IPR058679">
    <property type="entry name" value="RlmG_N"/>
</dbReference>
<comment type="function">
    <text evidence="6">Specifically methylates the guanine in position 1835 (m2G1835) of 23S rRNA.</text>
</comment>
<dbReference type="GO" id="GO:0003676">
    <property type="term" value="F:nucleic acid binding"/>
    <property type="evidence" value="ECO:0007669"/>
    <property type="project" value="InterPro"/>
</dbReference>
<feature type="domain" description="Methyltransferase small" evidence="7">
    <location>
        <begin position="200"/>
        <end position="370"/>
    </location>
</feature>
<dbReference type="InterPro" id="IPR029063">
    <property type="entry name" value="SAM-dependent_MTases_sf"/>
</dbReference>
<comment type="catalytic activity">
    <reaction evidence="6">
        <text>guanosine(1835) in 23S rRNA + S-adenosyl-L-methionine = N(2)-methylguanosine(1835) in 23S rRNA + S-adenosyl-L-homocysteine + H(+)</text>
        <dbReference type="Rhea" id="RHEA:42744"/>
        <dbReference type="Rhea" id="RHEA-COMP:10217"/>
        <dbReference type="Rhea" id="RHEA-COMP:10218"/>
        <dbReference type="ChEBI" id="CHEBI:15378"/>
        <dbReference type="ChEBI" id="CHEBI:57856"/>
        <dbReference type="ChEBI" id="CHEBI:59789"/>
        <dbReference type="ChEBI" id="CHEBI:74269"/>
        <dbReference type="ChEBI" id="CHEBI:74481"/>
        <dbReference type="EC" id="2.1.1.174"/>
    </reaction>
</comment>
<dbReference type="AlphaFoldDB" id="A0A0J8VDX9"/>
<dbReference type="PROSITE" id="PS00092">
    <property type="entry name" value="N6_MTASE"/>
    <property type="match status" value="1"/>
</dbReference>
<dbReference type="PANTHER" id="PTHR47816:SF5">
    <property type="entry name" value="RIBOSOMAL RNA LARGE SUBUNIT METHYLTRANSFERASE G"/>
    <property type="match status" value="1"/>
</dbReference>
<dbReference type="Pfam" id="PF05175">
    <property type="entry name" value="MTS"/>
    <property type="match status" value="1"/>
</dbReference>
<dbReference type="InterPro" id="IPR017237">
    <property type="entry name" value="RLMG"/>
</dbReference>
<dbReference type="PANTHER" id="PTHR47816">
    <property type="entry name" value="RIBOSOMAL RNA SMALL SUBUNIT METHYLTRANSFERASE C"/>
    <property type="match status" value="1"/>
</dbReference>
<comment type="subcellular location">
    <subcellularLocation>
        <location evidence="6">Cytoplasm</location>
    </subcellularLocation>
</comment>
<evidence type="ECO:0000256" key="4">
    <source>
        <dbReference type="ARBA" id="ARBA00022679"/>
    </source>
</evidence>
<keyword evidence="4 6" id="KW-0808">Transferase</keyword>
<gene>
    <name evidence="6" type="primary">rlmG</name>
    <name evidence="9" type="ORF">C9I94_11975</name>
</gene>
<evidence type="ECO:0000313" key="10">
    <source>
        <dbReference type="Proteomes" id="UP000240481"/>
    </source>
</evidence>
<comment type="caution">
    <text evidence="9">The sequence shown here is derived from an EMBL/GenBank/DDBJ whole genome shotgun (WGS) entry which is preliminary data.</text>
</comment>
<evidence type="ECO:0000256" key="1">
    <source>
        <dbReference type="ARBA" id="ARBA00022490"/>
    </source>
</evidence>
<dbReference type="Pfam" id="PF26049">
    <property type="entry name" value="RLMG_N"/>
    <property type="match status" value="1"/>
</dbReference>
<sequence>MKPALTLLDRTLHLARYPQRKNETLQAWDAADEYLINHSHDMVLDPQRPILIFNDSFGALSCWFAEKGPVTSVSDSYIAQQGCRQNLAANALPDVTQFDCLAELPANPQLVLIKLPKNNRLLTWQLQQLCHLVPDDCIIIGAGKAKEIHTSTLKLCEKYLGETKTSLAVKKARLVFIKADKTLAKPMPAPKTWDVPEHGLTLTNHANVFSGESLDIGGRFLLEHIPQNPSLNNIIDLGCGNGVISLKAAQLNPQAKITSVDESYMAVASCQENAKLNLDNPEQIHAIVNNCLDGLEADWADLVLCNPPFHQQNAITDHIAWQMFCDAQQVLRPRGQLIVIGNRQLGYDEKMKRIFGNVKKIAQNSKFIIYLSGK</sequence>
<dbReference type="SUPFAM" id="SSF53335">
    <property type="entry name" value="S-adenosyl-L-methionine-dependent methyltransferases"/>
    <property type="match status" value="1"/>
</dbReference>
<name>A0A0J8VDX9_9GAMM</name>
<dbReference type="OrthoDB" id="29650at2"/>
<organism evidence="9 10">
    <name type="scientific">Photobacterium swingsii</name>
    <dbReference type="NCBI Taxonomy" id="680026"/>
    <lineage>
        <taxon>Bacteria</taxon>
        <taxon>Pseudomonadati</taxon>
        <taxon>Pseudomonadota</taxon>
        <taxon>Gammaproteobacteria</taxon>
        <taxon>Vibrionales</taxon>
        <taxon>Vibrionaceae</taxon>
        <taxon>Photobacterium</taxon>
    </lineage>
</organism>
<dbReference type="RefSeq" id="WP_048898155.1">
    <property type="nucleotide sequence ID" value="NZ_AP024852.1"/>
</dbReference>
<keyword evidence="1 6" id="KW-0963">Cytoplasm</keyword>
<dbReference type="CDD" id="cd02440">
    <property type="entry name" value="AdoMet_MTases"/>
    <property type="match status" value="1"/>
</dbReference>
<evidence type="ECO:0000259" key="7">
    <source>
        <dbReference type="Pfam" id="PF05175"/>
    </source>
</evidence>
<protein>
    <recommendedName>
        <fullName evidence="6">Ribosomal RNA large subunit methyltransferase G</fullName>
        <ecNumber evidence="6">2.1.1.174</ecNumber>
    </recommendedName>
    <alternativeName>
        <fullName evidence="6">23S rRNA m2G1835 methyltransferase</fullName>
    </alternativeName>
    <alternativeName>
        <fullName evidence="6">rRNA (guanine-N(2)-)-methyltransferase RlmG</fullName>
    </alternativeName>
</protein>
<dbReference type="GO" id="GO:0005737">
    <property type="term" value="C:cytoplasm"/>
    <property type="evidence" value="ECO:0007669"/>
    <property type="project" value="UniProtKB-SubCell"/>
</dbReference>
<keyword evidence="3 6" id="KW-0489">Methyltransferase</keyword>
<dbReference type="PIRSF" id="PIRSF037565">
    <property type="entry name" value="RRNA_m2G_Mtase_RsmD_prd"/>
    <property type="match status" value="1"/>
</dbReference>
<dbReference type="GO" id="GO:0052916">
    <property type="term" value="F:23S rRNA (guanine(1835)-N(2))-methyltransferase activity"/>
    <property type="evidence" value="ECO:0007669"/>
    <property type="project" value="UniProtKB-EC"/>
</dbReference>
<keyword evidence="2 6" id="KW-0698">rRNA processing</keyword>
<evidence type="ECO:0000256" key="6">
    <source>
        <dbReference type="HAMAP-Rule" id="MF_01859"/>
    </source>
</evidence>
<proteinExistence type="inferred from homology"/>
<dbReference type="Gene3D" id="3.40.50.150">
    <property type="entry name" value="Vaccinia Virus protein VP39"/>
    <property type="match status" value="2"/>
</dbReference>
<evidence type="ECO:0000256" key="2">
    <source>
        <dbReference type="ARBA" id="ARBA00022552"/>
    </source>
</evidence>
<dbReference type="Proteomes" id="UP000240481">
    <property type="component" value="Unassembled WGS sequence"/>
</dbReference>
<dbReference type="HAMAP" id="MF_01859">
    <property type="entry name" value="23SrRNA_methyltr_G"/>
    <property type="match status" value="1"/>
</dbReference>
<reference evidence="9 10" key="1">
    <citation type="submission" date="2018-01" db="EMBL/GenBank/DDBJ databases">
        <title>Whole genome sequencing of Histamine producing bacteria.</title>
        <authorList>
            <person name="Butler K."/>
        </authorList>
    </citation>
    <scope>NUCLEOTIDE SEQUENCE [LARGE SCALE GENOMIC DNA]</scope>
    <source>
        <strain evidence="9 10">DSM 24669</strain>
    </source>
</reference>
<comment type="similarity">
    <text evidence="6">Belongs to the methyltransferase superfamily. RlmG family.</text>
</comment>
<keyword evidence="5 6" id="KW-0949">S-adenosyl-L-methionine</keyword>
<feature type="domain" description="RlmG N-terminal" evidence="8">
    <location>
        <begin position="4"/>
        <end position="180"/>
    </location>
</feature>